<dbReference type="EMBL" id="LSSN01001077">
    <property type="protein sequence ID" value="OMJ21144.1"/>
    <property type="molecule type" value="Genomic_DNA"/>
</dbReference>
<accession>A0A1R1Y304</accession>
<dbReference type="GO" id="GO:0055085">
    <property type="term" value="P:transmembrane transport"/>
    <property type="evidence" value="ECO:0007669"/>
    <property type="project" value="InterPro"/>
</dbReference>
<evidence type="ECO:0000256" key="5">
    <source>
        <dbReference type="ARBA" id="ARBA00022737"/>
    </source>
</evidence>
<keyword evidence="5" id="KW-0677">Repeat</keyword>
<evidence type="ECO:0000256" key="8">
    <source>
        <dbReference type="PROSITE-ProRule" id="PRU00282"/>
    </source>
</evidence>
<feature type="region of interest" description="Disordered" evidence="10">
    <location>
        <begin position="185"/>
        <end position="209"/>
    </location>
</feature>
<dbReference type="Proteomes" id="UP000187283">
    <property type="component" value="Unassembled WGS sequence"/>
</dbReference>
<dbReference type="AlphaFoldDB" id="A0A1R1Y304"/>
<evidence type="ECO:0000256" key="1">
    <source>
        <dbReference type="ARBA" id="ARBA00004141"/>
    </source>
</evidence>
<keyword evidence="3 9" id="KW-0813">Transport</keyword>
<name>A0A1R1Y304_9FUNG</name>
<evidence type="ECO:0000256" key="10">
    <source>
        <dbReference type="SAM" id="MobiDB-lite"/>
    </source>
</evidence>
<evidence type="ECO:0000256" key="4">
    <source>
        <dbReference type="ARBA" id="ARBA00022692"/>
    </source>
</evidence>
<feature type="repeat" description="Solcar" evidence="8">
    <location>
        <begin position="148"/>
        <end position="260"/>
    </location>
</feature>
<keyword evidence="12" id="KW-1185">Reference proteome</keyword>
<protein>
    <submittedName>
        <fullName evidence="11">Mitochondrial folate transporter/carrier</fullName>
    </submittedName>
</protein>
<evidence type="ECO:0000256" key="3">
    <source>
        <dbReference type="ARBA" id="ARBA00022448"/>
    </source>
</evidence>
<evidence type="ECO:0000256" key="9">
    <source>
        <dbReference type="RuleBase" id="RU000488"/>
    </source>
</evidence>
<organism evidence="11 12">
    <name type="scientific">Smittium culicis</name>
    <dbReference type="NCBI Taxonomy" id="133412"/>
    <lineage>
        <taxon>Eukaryota</taxon>
        <taxon>Fungi</taxon>
        <taxon>Fungi incertae sedis</taxon>
        <taxon>Zoopagomycota</taxon>
        <taxon>Kickxellomycotina</taxon>
        <taxon>Harpellomycetes</taxon>
        <taxon>Harpellales</taxon>
        <taxon>Legeriomycetaceae</taxon>
        <taxon>Smittium</taxon>
    </lineage>
</organism>
<keyword evidence="4 8" id="KW-0812">Transmembrane</keyword>
<dbReference type="SUPFAM" id="SSF103506">
    <property type="entry name" value="Mitochondrial carrier"/>
    <property type="match status" value="1"/>
</dbReference>
<comment type="similarity">
    <text evidence="2 9">Belongs to the mitochondrial carrier (TC 2.A.29) family.</text>
</comment>
<reference evidence="11 12" key="1">
    <citation type="submission" date="2017-01" db="EMBL/GenBank/DDBJ databases">
        <authorList>
            <person name="Mah S.A."/>
            <person name="Swanson W.J."/>
            <person name="Moy G.W."/>
            <person name="Vacquier V.D."/>
        </authorList>
    </citation>
    <scope>NUCLEOTIDE SEQUENCE [LARGE SCALE GENOMIC DNA]</scope>
    <source>
        <strain evidence="11 12">GSMNP</strain>
    </source>
</reference>
<dbReference type="Pfam" id="PF00153">
    <property type="entry name" value="Mito_carr"/>
    <property type="match status" value="2"/>
</dbReference>
<dbReference type="PROSITE" id="PS50920">
    <property type="entry name" value="SOLCAR"/>
    <property type="match status" value="2"/>
</dbReference>
<comment type="subcellular location">
    <subcellularLocation>
        <location evidence="1">Membrane</location>
        <topology evidence="1">Multi-pass membrane protein</topology>
    </subcellularLocation>
</comment>
<dbReference type="GO" id="GO:0016020">
    <property type="term" value="C:membrane"/>
    <property type="evidence" value="ECO:0007669"/>
    <property type="project" value="UniProtKB-SubCell"/>
</dbReference>
<dbReference type="Gene3D" id="1.50.40.10">
    <property type="entry name" value="Mitochondrial carrier domain"/>
    <property type="match status" value="1"/>
</dbReference>
<feature type="repeat" description="Solcar" evidence="8">
    <location>
        <begin position="32"/>
        <end position="120"/>
    </location>
</feature>
<keyword evidence="6" id="KW-1133">Transmembrane helix</keyword>
<comment type="caution">
    <text evidence="11">The sequence shown here is derived from an EMBL/GenBank/DDBJ whole genome shotgun (WGS) entry which is preliminary data.</text>
</comment>
<keyword evidence="7 8" id="KW-0472">Membrane</keyword>
<dbReference type="PANTHER" id="PTHR45683">
    <property type="entry name" value="MITOCHONDRIAL NICOTINAMIDE ADENINE DINUCLEOTIDE TRANSPORTER 1-RELATED-RELATED"/>
    <property type="match status" value="1"/>
</dbReference>
<dbReference type="InterPro" id="IPR023395">
    <property type="entry name" value="MCP_dom_sf"/>
</dbReference>
<dbReference type="GO" id="GO:0006862">
    <property type="term" value="P:nucleotide transport"/>
    <property type="evidence" value="ECO:0007669"/>
    <property type="project" value="InterPro"/>
</dbReference>
<gene>
    <name evidence="11" type="ORF">AYI70_g3650</name>
</gene>
<evidence type="ECO:0000256" key="2">
    <source>
        <dbReference type="ARBA" id="ARBA00006375"/>
    </source>
</evidence>
<evidence type="ECO:0000256" key="6">
    <source>
        <dbReference type="ARBA" id="ARBA00022989"/>
    </source>
</evidence>
<proteinExistence type="inferred from homology"/>
<evidence type="ECO:0000256" key="7">
    <source>
        <dbReference type="ARBA" id="ARBA00023136"/>
    </source>
</evidence>
<evidence type="ECO:0000313" key="12">
    <source>
        <dbReference type="Proteomes" id="UP000187283"/>
    </source>
</evidence>
<dbReference type="STRING" id="133412.A0A1R1Y304"/>
<dbReference type="InterPro" id="IPR044712">
    <property type="entry name" value="SLC25A32-like"/>
</dbReference>
<sequence>MYLKHNRYNWIKAQMADFSNVRQGDMSGTSYLTPGQHLAASSMAGVLTQVVANPVWVIKVRMCSPTAAGQAQRYSGVINGLYLLAKEEGLRGYYKGFAAGVIGVSHGALQFMAYEEMKKYLVRIRTAEMHKDDQDFLSRQGASVSYYFSTLEFLAMSSLSKLFASIATYPYQVIRTRMMQGSPINTSTSSALNSTTSKPISSTATSSTTTTPYNKLGSTISHIFKTEGLQGFYKGLGPNIIRVLPGTMITFLVYENMSKFFRNNI</sequence>
<dbReference type="OrthoDB" id="428293at2759"/>
<evidence type="ECO:0000313" key="11">
    <source>
        <dbReference type="EMBL" id="OMJ21144.1"/>
    </source>
</evidence>
<dbReference type="InterPro" id="IPR018108">
    <property type="entry name" value="MCP_transmembrane"/>
</dbReference>